<dbReference type="OrthoDB" id="9809878at2"/>
<dbReference type="AlphaFoldDB" id="A0A158ASE2"/>
<dbReference type="NCBIfam" id="TIGR00621">
    <property type="entry name" value="ssb"/>
    <property type="match status" value="1"/>
</dbReference>
<dbReference type="PIRSF" id="PIRSF002070">
    <property type="entry name" value="SSB"/>
    <property type="match status" value="1"/>
</dbReference>
<comment type="subunit">
    <text evidence="2">Homotetramer.</text>
</comment>
<dbReference type="Pfam" id="PF00436">
    <property type="entry name" value="SSB"/>
    <property type="match status" value="1"/>
</dbReference>
<feature type="region of interest" description="Disordered" evidence="4">
    <location>
        <begin position="110"/>
        <end position="180"/>
    </location>
</feature>
<dbReference type="InterPro" id="IPR000424">
    <property type="entry name" value="Primosome_PriB/ssb"/>
</dbReference>
<dbReference type="GO" id="GO:0006260">
    <property type="term" value="P:DNA replication"/>
    <property type="evidence" value="ECO:0007669"/>
    <property type="project" value="InterPro"/>
</dbReference>
<evidence type="ECO:0000256" key="3">
    <source>
        <dbReference type="PIRNR" id="PIRNR002070"/>
    </source>
</evidence>
<keyword evidence="6" id="KW-1185">Reference proteome</keyword>
<evidence type="ECO:0000256" key="1">
    <source>
        <dbReference type="ARBA" id="ARBA00023125"/>
    </source>
</evidence>
<sequence length="180" mass="19953">MASVNKVILVGNLGADPETRYLPSGDAVANIRLATTDRYKDKSSGEMKEQTEWHRVSFFGRLAEIVNEYLKKGSSVYIEGRIRTRKWTDQAGQERYSTEIVAEQMQMLGGRATGDRSSNDGFESQRAARQERSEAPRSSNAAPAHREPQSTSSGGGGGFADMDDDIPFRPYLKGREWSAV</sequence>
<protein>
    <recommendedName>
        <fullName evidence="2 3">Single-stranded DNA-binding protein</fullName>
        <shortName evidence="2">SSB</shortName>
    </recommendedName>
</protein>
<comment type="caution">
    <text evidence="2">Lacks conserved residue(s) required for the propagation of feature annotation.</text>
</comment>
<evidence type="ECO:0000313" key="6">
    <source>
        <dbReference type="Proteomes" id="UP000054851"/>
    </source>
</evidence>
<name>A0A158ASE2_9BURK</name>
<dbReference type="SUPFAM" id="SSF50249">
    <property type="entry name" value="Nucleic acid-binding proteins"/>
    <property type="match status" value="1"/>
</dbReference>
<dbReference type="InterPro" id="IPR012340">
    <property type="entry name" value="NA-bd_OB-fold"/>
</dbReference>
<dbReference type="InterPro" id="IPR011344">
    <property type="entry name" value="ssDNA-bd"/>
</dbReference>
<dbReference type="PANTHER" id="PTHR10302">
    <property type="entry name" value="SINGLE-STRANDED DNA-BINDING PROTEIN"/>
    <property type="match status" value="1"/>
</dbReference>
<reference evidence="5" key="1">
    <citation type="submission" date="2016-01" db="EMBL/GenBank/DDBJ databases">
        <authorList>
            <person name="Peeters C."/>
        </authorList>
    </citation>
    <scope>NUCLEOTIDE SEQUENCE</scope>
    <source>
        <strain evidence="5">LMG 29322</strain>
    </source>
</reference>
<dbReference type="Gene3D" id="2.40.50.140">
    <property type="entry name" value="Nucleic acid-binding proteins"/>
    <property type="match status" value="1"/>
</dbReference>
<dbReference type="PANTHER" id="PTHR10302:SF27">
    <property type="entry name" value="SINGLE-STRANDED DNA-BINDING PROTEIN"/>
    <property type="match status" value="1"/>
</dbReference>
<accession>A0A158ASE2</accession>
<dbReference type="EMBL" id="FCOA02000007">
    <property type="protein sequence ID" value="SAK60570.1"/>
    <property type="molecule type" value="Genomic_DNA"/>
</dbReference>
<dbReference type="STRING" id="1777140.AWB79_02719"/>
<dbReference type="Proteomes" id="UP000054851">
    <property type="component" value="Unassembled WGS sequence"/>
</dbReference>
<dbReference type="GO" id="GO:0009295">
    <property type="term" value="C:nucleoid"/>
    <property type="evidence" value="ECO:0007669"/>
    <property type="project" value="TreeGrafter"/>
</dbReference>
<dbReference type="HAMAP" id="MF_00984">
    <property type="entry name" value="SSB"/>
    <property type="match status" value="1"/>
</dbReference>
<feature type="compositionally biased region" description="Basic and acidic residues" evidence="4">
    <location>
        <begin position="126"/>
        <end position="135"/>
    </location>
</feature>
<gene>
    <name evidence="5" type="ORF">AWB79_02719</name>
</gene>
<evidence type="ECO:0000313" key="5">
    <source>
        <dbReference type="EMBL" id="SAK60570.1"/>
    </source>
</evidence>
<dbReference type="CDD" id="cd04496">
    <property type="entry name" value="SSB_OBF"/>
    <property type="match status" value="1"/>
</dbReference>
<dbReference type="PROSITE" id="PS50935">
    <property type="entry name" value="SSB"/>
    <property type="match status" value="1"/>
</dbReference>
<organism evidence="5 6">
    <name type="scientific">Caballeronia hypogeia</name>
    <dbReference type="NCBI Taxonomy" id="1777140"/>
    <lineage>
        <taxon>Bacteria</taxon>
        <taxon>Pseudomonadati</taxon>
        <taxon>Pseudomonadota</taxon>
        <taxon>Betaproteobacteria</taxon>
        <taxon>Burkholderiales</taxon>
        <taxon>Burkholderiaceae</taxon>
        <taxon>Caballeronia</taxon>
    </lineage>
</organism>
<keyword evidence="1 2" id="KW-0238">DNA-binding</keyword>
<dbReference type="GO" id="GO:0003697">
    <property type="term" value="F:single-stranded DNA binding"/>
    <property type="evidence" value="ECO:0007669"/>
    <property type="project" value="UniProtKB-UniRule"/>
</dbReference>
<dbReference type="NCBIfam" id="NF005406">
    <property type="entry name" value="PRK06958.1"/>
    <property type="match status" value="1"/>
</dbReference>
<evidence type="ECO:0000256" key="4">
    <source>
        <dbReference type="SAM" id="MobiDB-lite"/>
    </source>
</evidence>
<dbReference type="RefSeq" id="WP_061167940.1">
    <property type="nucleotide sequence ID" value="NZ_FCOA02000007.1"/>
</dbReference>
<comment type="caution">
    <text evidence="5">The sequence shown here is derived from an EMBL/GenBank/DDBJ whole genome shotgun (WGS) entry which is preliminary data.</text>
</comment>
<proteinExistence type="inferred from homology"/>
<evidence type="ECO:0000256" key="2">
    <source>
        <dbReference type="HAMAP-Rule" id="MF_00984"/>
    </source>
</evidence>